<name>F8Q798_SERL3</name>
<dbReference type="PANTHER" id="PTHR22957">
    <property type="entry name" value="TBC1 DOMAIN FAMILY MEMBER GTPASE-ACTIVATING PROTEIN"/>
    <property type="match status" value="1"/>
</dbReference>
<dbReference type="Gene3D" id="1.10.8.270">
    <property type="entry name" value="putative rabgap domain of human tbc1 domain family member 14 like domains"/>
    <property type="match status" value="1"/>
</dbReference>
<gene>
    <name evidence="4" type="ORF">SERLA73DRAFT_112955</name>
</gene>
<dbReference type="EMBL" id="GL945485">
    <property type="protein sequence ID" value="EGN95436.1"/>
    <property type="molecule type" value="Genomic_DNA"/>
</dbReference>
<evidence type="ECO:0000256" key="1">
    <source>
        <dbReference type="ARBA" id="ARBA00022468"/>
    </source>
</evidence>
<dbReference type="PROSITE" id="PS50086">
    <property type="entry name" value="TBC_RABGAP"/>
    <property type="match status" value="1"/>
</dbReference>
<keyword evidence="5" id="KW-1185">Reference proteome</keyword>
<feature type="compositionally biased region" description="Basic and acidic residues" evidence="2">
    <location>
        <begin position="631"/>
        <end position="645"/>
    </location>
</feature>
<dbReference type="HOGENOM" id="CLU_017119_1_0_1"/>
<feature type="compositionally biased region" description="Polar residues" evidence="2">
    <location>
        <begin position="710"/>
        <end position="726"/>
    </location>
</feature>
<feature type="compositionally biased region" description="Low complexity" evidence="2">
    <location>
        <begin position="687"/>
        <end position="698"/>
    </location>
</feature>
<dbReference type="SUPFAM" id="SSF47923">
    <property type="entry name" value="Ypt/Rab-GAP domain of gyp1p"/>
    <property type="match status" value="2"/>
</dbReference>
<dbReference type="InterPro" id="IPR000195">
    <property type="entry name" value="Rab-GAP-TBC_dom"/>
</dbReference>
<sequence length="808" mass="90321">MADRQTRPAPQLIKLVYDQLFHSGNSLSRLKEAALGGRLFRSINDGIGVAGRSLAWKLFLLPLEPLEPPPNVPPTPPIDSLRKSRMEYSHLLLDKMRAPDGSYVEGFTVPGLTVPRKDQSGAADLETNNPLSLHDENPWKAWFASVELRKTILQDVERTFPDIGYFRNQDVQQQLTNVLFLYAVMHPDIGYRQGMHELLAPLYFAIDFDSISESSETPGSDFTFQEICSRTWVAADSWALFLSVMRGISRWYEWREAIAVTESNALGANGQVTLKPYVAPIVETCNKIQGTFLRTVDPALYKSMQSAGIEPQIYGIRWLRLLFTREFPMHDAMALWDGLFSCVSSIADTTEWICVAMLIRIRNKLIPSDYSTQLTYLLRYPPTEEGSLNHIILLLRQAAALEMTRTPSTGASLVVENRNILNIPVDIPDPPMGRRRPRPGERGHQVSPSEGHFQGITGAHGENIRSPSHQMGIPELLARGLLDRGESLGINKTFMNAVSELKRNLPDLAASLVRTPSASSASYAAYPLLDERPQEERPSWEPRSRFEMEREVSEMRQLNKRLGESVGWIVDVLLQDEDGIEDAQQLSTIQNKKREALESLSYVRDVLNSGVSNVEEDRLWGADEYKRREEKYQAEASENEGREESSQLNVPRSAPDPVTLPLSNAADNSRKFDNKFASFPRDNRRFSPNTSSATPSSTRGFMRPPGFPLSSKTPPNLVPNTSTSLAPWSYPWTQAPVGSSSGGHSPNTVHPSIPVPPREVTRPLVGLHSYRTANSIIGTHQVADKVADQSPKTQDTTEVQHDPLGVLR</sequence>
<dbReference type="Pfam" id="PF00566">
    <property type="entry name" value="RabGAP-TBC"/>
    <property type="match status" value="2"/>
</dbReference>
<dbReference type="OrthoDB" id="27140at2759"/>
<evidence type="ECO:0000256" key="2">
    <source>
        <dbReference type="SAM" id="MobiDB-lite"/>
    </source>
</evidence>
<dbReference type="STRING" id="936435.F8Q798"/>
<keyword evidence="1" id="KW-0343">GTPase activation</keyword>
<proteinExistence type="predicted"/>
<dbReference type="FunFam" id="1.10.472.80:FF:000038">
    <property type="entry name" value="TBC1 domain family member 5"/>
    <property type="match status" value="1"/>
</dbReference>
<dbReference type="OMA" id="LHDENPW"/>
<evidence type="ECO:0000313" key="5">
    <source>
        <dbReference type="Proteomes" id="UP000008063"/>
    </source>
</evidence>
<feature type="domain" description="Rab-GAP TBC" evidence="3">
    <location>
        <begin position="132"/>
        <end position="343"/>
    </location>
</feature>
<dbReference type="Gene3D" id="1.10.472.80">
    <property type="entry name" value="Ypt/Rab-GAP domain of gyp1p, domain 3"/>
    <property type="match status" value="1"/>
</dbReference>
<feature type="compositionally biased region" description="Polar residues" evidence="2">
    <location>
        <begin position="736"/>
        <end position="750"/>
    </location>
</feature>
<dbReference type="FunFam" id="1.10.8.270:FF:000031">
    <property type="entry name" value="TBC1 domain family member 5"/>
    <property type="match status" value="1"/>
</dbReference>
<feature type="region of interest" description="Disordered" evidence="2">
    <location>
        <begin position="631"/>
        <end position="760"/>
    </location>
</feature>
<dbReference type="GO" id="GO:0005096">
    <property type="term" value="F:GTPase activator activity"/>
    <property type="evidence" value="ECO:0007669"/>
    <property type="project" value="UniProtKB-KW"/>
</dbReference>
<dbReference type="PANTHER" id="PTHR22957:SF337">
    <property type="entry name" value="TBC1 DOMAIN FAMILY MEMBER 5"/>
    <property type="match status" value="1"/>
</dbReference>
<dbReference type="eggNOG" id="KOG1091">
    <property type="taxonomic scope" value="Eukaryota"/>
</dbReference>
<reference evidence="5" key="1">
    <citation type="journal article" date="2011" name="Science">
        <title>The plant cell wall-decomposing machinery underlies the functional diversity of forest fungi.</title>
        <authorList>
            <person name="Eastwood D.C."/>
            <person name="Floudas D."/>
            <person name="Binder M."/>
            <person name="Majcherczyk A."/>
            <person name="Schneider P."/>
            <person name="Aerts A."/>
            <person name="Asiegbu F.O."/>
            <person name="Baker S.E."/>
            <person name="Barry K."/>
            <person name="Bendiksby M."/>
            <person name="Blumentritt M."/>
            <person name="Coutinho P.M."/>
            <person name="Cullen D."/>
            <person name="de Vries R.P."/>
            <person name="Gathman A."/>
            <person name="Goodell B."/>
            <person name="Henrissat B."/>
            <person name="Ihrmark K."/>
            <person name="Kauserud H."/>
            <person name="Kohler A."/>
            <person name="LaButti K."/>
            <person name="Lapidus A."/>
            <person name="Lavin J.L."/>
            <person name="Lee Y.-H."/>
            <person name="Lindquist E."/>
            <person name="Lilly W."/>
            <person name="Lucas S."/>
            <person name="Morin E."/>
            <person name="Murat C."/>
            <person name="Oguiza J.A."/>
            <person name="Park J."/>
            <person name="Pisabarro A.G."/>
            <person name="Riley R."/>
            <person name="Rosling A."/>
            <person name="Salamov A."/>
            <person name="Schmidt O."/>
            <person name="Schmutz J."/>
            <person name="Skrede I."/>
            <person name="Stenlid J."/>
            <person name="Wiebenga A."/>
            <person name="Xie X."/>
            <person name="Kuees U."/>
            <person name="Hibbett D.S."/>
            <person name="Hoffmeister D."/>
            <person name="Hoegberg N."/>
            <person name="Martin F."/>
            <person name="Grigoriev I.V."/>
            <person name="Watkinson S.C."/>
        </authorList>
    </citation>
    <scope>NUCLEOTIDE SEQUENCE [LARGE SCALE GENOMIC DNA]</scope>
    <source>
        <strain evidence="5">strain S7.3</strain>
    </source>
</reference>
<dbReference type="Proteomes" id="UP000008063">
    <property type="component" value="Unassembled WGS sequence"/>
</dbReference>
<dbReference type="SMART" id="SM00164">
    <property type="entry name" value="TBC"/>
    <property type="match status" value="1"/>
</dbReference>
<accession>F8Q798</accession>
<evidence type="ECO:0000313" key="4">
    <source>
        <dbReference type="EMBL" id="EGN95436.1"/>
    </source>
</evidence>
<feature type="region of interest" description="Disordered" evidence="2">
    <location>
        <begin position="426"/>
        <end position="468"/>
    </location>
</feature>
<dbReference type="InterPro" id="IPR035969">
    <property type="entry name" value="Rab-GAP_TBC_sf"/>
</dbReference>
<dbReference type="InParanoid" id="F8Q798"/>
<protein>
    <recommendedName>
        <fullName evidence="3">Rab-GAP TBC domain-containing protein</fullName>
    </recommendedName>
</protein>
<dbReference type="AlphaFoldDB" id="F8Q798"/>
<feature type="region of interest" description="Disordered" evidence="2">
    <location>
        <begin position="783"/>
        <end position="808"/>
    </location>
</feature>
<evidence type="ECO:0000259" key="3">
    <source>
        <dbReference type="PROSITE" id="PS50086"/>
    </source>
</evidence>
<organism evidence="5">
    <name type="scientific">Serpula lacrymans var. lacrymans (strain S7.3)</name>
    <name type="common">Dry rot fungus</name>
    <dbReference type="NCBI Taxonomy" id="936435"/>
    <lineage>
        <taxon>Eukaryota</taxon>
        <taxon>Fungi</taxon>
        <taxon>Dikarya</taxon>
        <taxon>Basidiomycota</taxon>
        <taxon>Agaricomycotina</taxon>
        <taxon>Agaricomycetes</taxon>
        <taxon>Agaricomycetidae</taxon>
        <taxon>Boletales</taxon>
        <taxon>Coniophorineae</taxon>
        <taxon>Serpulaceae</taxon>
        <taxon>Serpula</taxon>
    </lineage>
</organism>